<dbReference type="AlphaFoldDB" id="A0A7T0LLJ9"/>
<feature type="region of interest" description="Disordered" evidence="2">
    <location>
        <begin position="1"/>
        <end position="110"/>
    </location>
</feature>
<feature type="domain" description="Phosphoribosyltransferase" evidence="3">
    <location>
        <begin position="313"/>
        <end position="373"/>
    </location>
</feature>
<dbReference type="SUPFAM" id="SSF53271">
    <property type="entry name" value="PRTase-like"/>
    <property type="match status" value="1"/>
</dbReference>
<name>A0A7T0LLJ9_9ACTO</name>
<dbReference type="PANTHER" id="PTHR47505">
    <property type="entry name" value="DNA UTILIZATION PROTEIN YHGH"/>
    <property type="match status" value="1"/>
</dbReference>
<evidence type="ECO:0000256" key="1">
    <source>
        <dbReference type="ARBA" id="ARBA00008007"/>
    </source>
</evidence>
<dbReference type="CDD" id="cd06223">
    <property type="entry name" value="PRTases_typeI"/>
    <property type="match status" value="1"/>
</dbReference>
<sequence length="386" mass="39330">MIDTLASPLFDGGPRGGRRRRVRDPARAHGPGHIRAPSYAAARAGSTRSPVLRATSPGLRAQREQSDVDPAAPGPPTAPGPPRAPQGRAPATPSSSVHRPRPPGCTRPGQVGTLDLVPAACLPPSPPSEPRACRALSLLGLLGSALLPARCAGCGRWETTLCPQCLALLNGPPVLVNHLPGAQDLEAHALSPYAGPVRALVLAWKNGAREDVRAVMARAGRQAGADWAAGLSQEARQALAGRRGLLVVPAPSGRARRLRGRLVAADLADAVATGIAHGLSSTPGEQVALVASADVLRRRGGRAHQVGLSSRARRLNRSAAPLVLSPVSGWAVLLVDDVVTTGTTLGACARALREAGALVIGALAVAAAPAPISPSADAPPQRPPGP</sequence>
<dbReference type="PANTHER" id="PTHR47505:SF1">
    <property type="entry name" value="DNA UTILIZATION PROTEIN YHGH"/>
    <property type="match status" value="1"/>
</dbReference>
<reference evidence="4 5" key="1">
    <citation type="submission" date="2020-11" db="EMBL/GenBank/DDBJ databases">
        <title>Actinomyces sp. ZJ750.</title>
        <authorList>
            <person name="Zhou J."/>
        </authorList>
    </citation>
    <scope>NUCLEOTIDE SEQUENCE [LARGE SCALE GENOMIC DNA]</scope>
    <source>
        <strain evidence="4 5">ZJ750</strain>
    </source>
</reference>
<dbReference type="EMBL" id="CP063989">
    <property type="protein sequence ID" value="QPL05852.1"/>
    <property type="molecule type" value="Genomic_DNA"/>
</dbReference>
<dbReference type="Proteomes" id="UP000594637">
    <property type="component" value="Chromosome"/>
</dbReference>
<dbReference type="KEGG" id="arep:ID810_02465"/>
<evidence type="ECO:0000259" key="3">
    <source>
        <dbReference type="Pfam" id="PF00156"/>
    </source>
</evidence>
<comment type="similarity">
    <text evidence="1">Belongs to the ComF/GntX family.</text>
</comment>
<keyword evidence="5" id="KW-1185">Reference proteome</keyword>
<evidence type="ECO:0000256" key="2">
    <source>
        <dbReference type="SAM" id="MobiDB-lite"/>
    </source>
</evidence>
<organism evidence="4 5">
    <name type="scientific">Actinomyces respiraculi</name>
    <dbReference type="NCBI Taxonomy" id="2744574"/>
    <lineage>
        <taxon>Bacteria</taxon>
        <taxon>Bacillati</taxon>
        <taxon>Actinomycetota</taxon>
        <taxon>Actinomycetes</taxon>
        <taxon>Actinomycetales</taxon>
        <taxon>Actinomycetaceae</taxon>
        <taxon>Actinomyces</taxon>
    </lineage>
</organism>
<dbReference type="Pfam" id="PF00156">
    <property type="entry name" value="Pribosyltran"/>
    <property type="match status" value="1"/>
</dbReference>
<evidence type="ECO:0000313" key="5">
    <source>
        <dbReference type="Proteomes" id="UP000594637"/>
    </source>
</evidence>
<dbReference type="InterPro" id="IPR051910">
    <property type="entry name" value="ComF/GntX_DNA_util-trans"/>
</dbReference>
<proteinExistence type="inferred from homology"/>
<dbReference type="InterPro" id="IPR000836">
    <property type="entry name" value="PRTase_dom"/>
</dbReference>
<accession>A0A7T0LLJ9</accession>
<feature type="compositionally biased region" description="Pro residues" evidence="2">
    <location>
        <begin position="72"/>
        <end position="84"/>
    </location>
</feature>
<dbReference type="InterPro" id="IPR029057">
    <property type="entry name" value="PRTase-like"/>
</dbReference>
<protein>
    <submittedName>
        <fullName evidence="4">ComF family protein</fullName>
    </submittedName>
</protein>
<dbReference type="Gene3D" id="3.40.50.2020">
    <property type="match status" value="1"/>
</dbReference>
<gene>
    <name evidence="4" type="ORF">ID810_02465</name>
</gene>
<evidence type="ECO:0000313" key="4">
    <source>
        <dbReference type="EMBL" id="QPL05852.1"/>
    </source>
</evidence>